<proteinExistence type="predicted"/>
<dbReference type="Proteomes" id="UP001162164">
    <property type="component" value="Unassembled WGS sequence"/>
</dbReference>
<dbReference type="EMBL" id="JAPWTJ010000076">
    <property type="protein sequence ID" value="KAJ8983405.1"/>
    <property type="molecule type" value="Genomic_DNA"/>
</dbReference>
<name>A0ABQ9K1L7_9CUCU</name>
<gene>
    <name evidence="1" type="ORF">NQ317_005870</name>
</gene>
<comment type="caution">
    <text evidence="1">The sequence shown here is derived from an EMBL/GenBank/DDBJ whole genome shotgun (WGS) entry which is preliminary data.</text>
</comment>
<keyword evidence="2" id="KW-1185">Reference proteome</keyword>
<evidence type="ECO:0000313" key="2">
    <source>
        <dbReference type="Proteomes" id="UP001162164"/>
    </source>
</evidence>
<protein>
    <submittedName>
        <fullName evidence="1">Uncharacterized protein</fullName>
    </submittedName>
</protein>
<sequence length="322" mass="37759">MLYLNLRSYMESIQKDLTTWSYCKTRCREVNCCGTLVYKALYQSNLPDFNSLKVNCYQNFEISSKNSIKYLGIIIDRHLRWDEHMRNVCHIKQLNIMYFALIQSHLIYGIIGWGRETAQKWTIKIMHNKNYTYPSEELYKEAKILDLRQLYARSLLLRQYKLKPNINMYPNYNYDTRNKETMKFPKTAKTCAISRICNLSLKDNENPYQSSVIHSTKLDFEIIGHISEVKPVWLKAKKRMNYGFSRVVCINNKKLTLINDINDGEHHPLVRNRGPYGSWGWVFHVSERTLVKVCKLNKEKIPCESLIVGKGLSTIGSGGFNL</sequence>
<evidence type="ECO:0000313" key="1">
    <source>
        <dbReference type="EMBL" id="KAJ8983405.1"/>
    </source>
</evidence>
<reference evidence="1" key="1">
    <citation type="journal article" date="2023" name="Insect Mol. Biol.">
        <title>Genome sequencing provides insights into the evolution of gene families encoding plant cell wall-degrading enzymes in longhorned beetles.</title>
        <authorList>
            <person name="Shin N.R."/>
            <person name="Okamura Y."/>
            <person name="Kirsch R."/>
            <person name="Pauchet Y."/>
        </authorList>
    </citation>
    <scope>NUCLEOTIDE SEQUENCE</scope>
    <source>
        <strain evidence="1">MMC_N1</strain>
    </source>
</reference>
<organism evidence="1 2">
    <name type="scientific">Molorchus minor</name>
    <dbReference type="NCBI Taxonomy" id="1323400"/>
    <lineage>
        <taxon>Eukaryota</taxon>
        <taxon>Metazoa</taxon>
        <taxon>Ecdysozoa</taxon>
        <taxon>Arthropoda</taxon>
        <taxon>Hexapoda</taxon>
        <taxon>Insecta</taxon>
        <taxon>Pterygota</taxon>
        <taxon>Neoptera</taxon>
        <taxon>Endopterygota</taxon>
        <taxon>Coleoptera</taxon>
        <taxon>Polyphaga</taxon>
        <taxon>Cucujiformia</taxon>
        <taxon>Chrysomeloidea</taxon>
        <taxon>Cerambycidae</taxon>
        <taxon>Lamiinae</taxon>
        <taxon>Monochamini</taxon>
        <taxon>Molorchus</taxon>
    </lineage>
</organism>
<accession>A0ABQ9K1L7</accession>